<keyword evidence="1" id="KW-0472">Membrane</keyword>
<reference evidence="2 4" key="1">
    <citation type="journal article" date="2016" name="Genome Announc.">
        <title>Complete Genome Sequence of the Amino Acid-Fermenting Clostridium propionicum X2 (DSM 1682).</title>
        <authorList>
            <person name="Poehlein A."/>
            <person name="Schlien K."/>
            <person name="Chowdhury N.P."/>
            <person name="Gottschalk G."/>
            <person name="Buckel W."/>
            <person name="Daniel R."/>
        </authorList>
    </citation>
    <scope>NUCLEOTIDE SEQUENCE [LARGE SCALE GENOMIC DNA]</scope>
    <source>
        <strain evidence="2 4">X2</strain>
    </source>
</reference>
<keyword evidence="4" id="KW-1185">Reference proteome</keyword>
<dbReference type="KEGG" id="cpro:CPRO_18890"/>
<reference evidence="4" key="2">
    <citation type="submission" date="2016-01" db="EMBL/GenBank/DDBJ databases">
        <authorList>
            <person name="Poehlein A."/>
            <person name="Schlien K."/>
            <person name="Gottschalk G."/>
            <person name="Buckel W."/>
            <person name="Daniel R."/>
        </authorList>
    </citation>
    <scope>NUCLEOTIDE SEQUENCE [LARGE SCALE GENOMIC DNA]</scope>
    <source>
        <strain evidence="4">X2</strain>
    </source>
</reference>
<feature type="transmembrane region" description="Helical" evidence="1">
    <location>
        <begin position="259"/>
        <end position="276"/>
    </location>
</feature>
<evidence type="ECO:0000313" key="5">
    <source>
        <dbReference type="Proteomes" id="UP000184204"/>
    </source>
</evidence>
<evidence type="ECO:0008006" key="6">
    <source>
        <dbReference type="Google" id="ProtNLM"/>
    </source>
</evidence>
<proteinExistence type="predicted"/>
<evidence type="ECO:0000313" key="3">
    <source>
        <dbReference type="EMBL" id="SHE69283.1"/>
    </source>
</evidence>
<dbReference type="Proteomes" id="UP000184204">
    <property type="component" value="Unassembled WGS sequence"/>
</dbReference>
<dbReference type="InterPro" id="IPR045798">
    <property type="entry name" value="TrbL_Firmicutes"/>
</dbReference>
<accession>A0A0X1U970</accession>
<evidence type="ECO:0000313" key="2">
    <source>
        <dbReference type="EMBL" id="AMJ41471.1"/>
    </source>
</evidence>
<reference evidence="3" key="4">
    <citation type="submission" date="2016-11" db="EMBL/GenBank/DDBJ databases">
        <authorList>
            <person name="Varghese N."/>
            <person name="Submissions S."/>
        </authorList>
    </citation>
    <scope>NUCLEOTIDE SEQUENCE</scope>
    <source>
        <strain evidence="3">DSM 1682</strain>
    </source>
</reference>
<feature type="transmembrane region" description="Helical" evidence="1">
    <location>
        <begin position="168"/>
        <end position="191"/>
    </location>
</feature>
<dbReference type="EMBL" id="CP014223">
    <property type="protein sequence ID" value="AMJ41471.1"/>
    <property type="molecule type" value="Genomic_DNA"/>
</dbReference>
<evidence type="ECO:0000313" key="4">
    <source>
        <dbReference type="Proteomes" id="UP000068026"/>
    </source>
</evidence>
<sequence>MQSIIDAITEWIKEILISGIIGNLTGMFDTVNSRVGEIASEVGKTPSAWNGGVFSLIQNLSETVVIPIAGIVLTFVMCYELISMIIDKNNMHDFPPSDIFKWIMKTFIAVLIVTNVFDIVMAIFDVSQSVVASSAGLIIGDTGINIESAIGNLETVLQEMDIGPLMGLFIQSFVIQVTMHALSFCIFIVIYGRMMEIYMVTSLAPIPFATMSNKEWGSMGQNYIKSICALAFQAFLIMVCVGIYSVLINDIAMGDDPMGAIWGCLGYTLLLCFTLFKTGNIAKGIFNAH</sequence>
<dbReference type="AlphaFoldDB" id="A0A0X1U970"/>
<reference evidence="5" key="3">
    <citation type="submission" date="2016-11" db="EMBL/GenBank/DDBJ databases">
        <authorList>
            <person name="Jaros S."/>
            <person name="Januszkiewicz K."/>
            <person name="Wedrychowicz H."/>
        </authorList>
    </citation>
    <scope>NUCLEOTIDE SEQUENCE [LARGE SCALE GENOMIC DNA]</scope>
    <source>
        <strain evidence="5">DSM 1682</strain>
    </source>
</reference>
<dbReference type="RefSeq" id="WP_066050768.1">
    <property type="nucleotide sequence ID" value="NZ_CP014223.1"/>
</dbReference>
<dbReference type="EMBL" id="FQUA01000005">
    <property type="protein sequence ID" value="SHE69283.1"/>
    <property type="molecule type" value="Genomic_DNA"/>
</dbReference>
<feature type="transmembrane region" description="Helical" evidence="1">
    <location>
        <begin position="64"/>
        <end position="82"/>
    </location>
</feature>
<protein>
    <recommendedName>
        <fullName evidence="6">TrbL/VirB6 plasmid conjugal transfer protein</fullName>
    </recommendedName>
</protein>
<keyword evidence="1" id="KW-0812">Transmembrane</keyword>
<feature type="transmembrane region" description="Helical" evidence="1">
    <location>
        <begin position="102"/>
        <end position="124"/>
    </location>
</feature>
<gene>
    <name evidence="2" type="ORF">CPRO_18890</name>
    <name evidence="3" type="ORF">SAMN02745151_01489</name>
</gene>
<dbReference type="Proteomes" id="UP000068026">
    <property type="component" value="Chromosome"/>
</dbReference>
<keyword evidence="1" id="KW-1133">Transmembrane helix</keyword>
<organism evidence="3 5">
    <name type="scientific">Anaerotignum propionicum DSM 1682</name>
    <dbReference type="NCBI Taxonomy" id="991789"/>
    <lineage>
        <taxon>Bacteria</taxon>
        <taxon>Bacillati</taxon>
        <taxon>Bacillota</taxon>
        <taxon>Clostridia</taxon>
        <taxon>Lachnospirales</taxon>
        <taxon>Anaerotignaceae</taxon>
        <taxon>Anaerotignum</taxon>
    </lineage>
</organism>
<evidence type="ECO:0000256" key="1">
    <source>
        <dbReference type="SAM" id="Phobius"/>
    </source>
</evidence>
<feature type="transmembrane region" description="Helical" evidence="1">
    <location>
        <begin position="227"/>
        <end position="247"/>
    </location>
</feature>
<dbReference type="OrthoDB" id="9805295at2"/>
<dbReference type="Pfam" id="PF19478">
    <property type="entry name" value="TrbL_2"/>
    <property type="match status" value="1"/>
</dbReference>
<name>A0A0X1U970_ANAPI</name>